<organism evidence="2">
    <name type="scientific">Siphoviridae sp. ctutT7</name>
    <dbReference type="NCBI Taxonomy" id="2826506"/>
    <lineage>
        <taxon>Viruses</taxon>
        <taxon>Duplodnaviria</taxon>
        <taxon>Heunggongvirae</taxon>
        <taxon>Uroviricota</taxon>
        <taxon>Caudoviricetes</taxon>
    </lineage>
</organism>
<accession>A0A8S5MUQ9</accession>
<sequence length="328" mass="37798">MAKYNLENLQDIVKIEPNEITDIFGENKGSNINFEEELEKRGGKYIVDVEVKRLKDNPNNKFHKIDGEKWEVFVASIKEYGIMQPIIVRPVGRENRLDTLEIIAGHNRVRAAKEVGLDRVPAIISDADDVDASVIIGITNNQRENTTDLEWGWAYRNTYETIKKPSGERTDLTSPLSGDRSIRLTTEQLVAKKYGVGKNTIYRKMRLTYLEQQLLQLYESKKITQDIAIELSYLSSVEQINIASLNADGMKLTLDIAKKFRQLSKDGELNIDNIKEIWESEGEQEIKKVRPKKYMIDEILFPKSVKKSERENYIKKALQYIIDNDINV</sequence>
<dbReference type="SMART" id="SM00470">
    <property type="entry name" value="ParB"/>
    <property type="match status" value="1"/>
</dbReference>
<dbReference type="PANTHER" id="PTHR33375:SF1">
    <property type="entry name" value="CHROMOSOME-PARTITIONING PROTEIN PARB-RELATED"/>
    <property type="match status" value="1"/>
</dbReference>
<dbReference type="InterPro" id="IPR003115">
    <property type="entry name" value="ParB_N"/>
</dbReference>
<dbReference type="Gene3D" id="1.10.10.2830">
    <property type="match status" value="1"/>
</dbReference>
<dbReference type="SUPFAM" id="SSF110849">
    <property type="entry name" value="ParB/Sulfiredoxin"/>
    <property type="match status" value="1"/>
</dbReference>
<dbReference type="InterPro" id="IPR004437">
    <property type="entry name" value="ParB/RepB/Spo0J"/>
</dbReference>
<dbReference type="GO" id="GO:0003677">
    <property type="term" value="F:DNA binding"/>
    <property type="evidence" value="ECO:0007669"/>
    <property type="project" value="InterPro"/>
</dbReference>
<dbReference type="NCBIfam" id="TIGR00180">
    <property type="entry name" value="parB_part"/>
    <property type="match status" value="1"/>
</dbReference>
<reference evidence="2" key="1">
    <citation type="journal article" date="2021" name="Proc. Natl. Acad. Sci. U.S.A.">
        <title>A Catalog of Tens of Thousands of Viruses from Human Metagenomes Reveals Hidden Associations with Chronic Diseases.</title>
        <authorList>
            <person name="Tisza M.J."/>
            <person name="Buck C.B."/>
        </authorList>
    </citation>
    <scope>NUCLEOTIDE SEQUENCE</scope>
    <source>
        <strain evidence="2">CtutT7</strain>
    </source>
</reference>
<dbReference type="GO" id="GO:0007059">
    <property type="term" value="P:chromosome segregation"/>
    <property type="evidence" value="ECO:0007669"/>
    <property type="project" value="TreeGrafter"/>
</dbReference>
<proteinExistence type="predicted"/>
<dbReference type="PANTHER" id="PTHR33375">
    <property type="entry name" value="CHROMOSOME-PARTITIONING PROTEIN PARB-RELATED"/>
    <property type="match status" value="1"/>
</dbReference>
<evidence type="ECO:0000313" key="2">
    <source>
        <dbReference type="EMBL" id="DAD85847.1"/>
    </source>
</evidence>
<dbReference type="Pfam" id="PF02195">
    <property type="entry name" value="ParB_N"/>
    <property type="match status" value="1"/>
</dbReference>
<dbReference type="EMBL" id="BK014989">
    <property type="protein sequence ID" value="DAD85847.1"/>
    <property type="molecule type" value="Genomic_DNA"/>
</dbReference>
<dbReference type="SUPFAM" id="SSF109709">
    <property type="entry name" value="KorB DNA-binding domain-like"/>
    <property type="match status" value="1"/>
</dbReference>
<dbReference type="Gene3D" id="3.90.1530.30">
    <property type="match status" value="1"/>
</dbReference>
<name>A0A8S5MUQ9_9CAUD</name>
<evidence type="ECO:0000259" key="1">
    <source>
        <dbReference type="SMART" id="SM00470"/>
    </source>
</evidence>
<dbReference type="InterPro" id="IPR036086">
    <property type="entry name" value="ParB/Sulfiredoxin_sf"/>
</dbReference>
<dbReference type="InterPro" id="IPR050336">
    <property type="entry name" value="Chromosome_partition/occlusion"/>
</dbReference>
<protein>
    <submittedName>
        <fullName evidence="2">Chromosome partitioning protein</fullName>
    </submittedName>
</protein>
<feature type="domain" description="ParB-like N-terminal" evidence="1">
    <location>
        <begin position="45"/>
        <end position="141"/>
    </location>
</feature>